<accession>A0A9J6CPB9</accession>
<feature type="transmembrane region" description="Helical" evidence="1">
    <location>
        <begin position="72"/>
        <end position="92"/>
    </location>
</feature>
<dbReference type="SUPFAM" id="SSF103473">
    <property type="entry name" value="MFS general substrate transporter"/>
    <property type="match status" value="1"/>
</dbReference>
<dbReference type="EMBL" id="JADBJN010000001">
    <property type="protein sequence ID" value="KAG5683475.1"/>
    <property type="molecule type" value="Genomic_DNA"/>
</dbReference>
<name>A0A9J6CPB9_POLVA</name>
<reference evidence="2" key="1">
    <citation type="submission" date="2021-03" db="EMBL/GenBank/DDBJ databases">
        <title>Chromosome level genome of the anhydrobiotic midge Polypedilum vanderplanki.</title>
        <authorList>
            <person name="Yoshida Y."/>
            <person name="Kikawada T."/>
            <person name="Gusev O."/>
        </authorList>
    </citation>
    <scope>NUCLEOTIDE SEQUENCE</scope>
    <source>
        <strain evidence="2">NIAS01</strain>
        <tissue evidence="2">Whole body or cell culture</tissue>
    </source>
</reference>
<feature type="transmembrane region" description="Helical" evidence="1">
    <location>
        <begin position="353"/>
        <end position="370"/>
    </location>
</feature>
<feature type="transmembrane region" description="Helical" evidence="1">
    <location>
        <begin position="98"/>
        <end position="116"/>
    </location>
</feature>
<feature type="transmembrane region" description="Helical" evidence="1">
    <location>
        <begin position="419"/>
        <end position="438"/>
    </location>
</feature>
<feature type="transmembrane region" description="Helical" evidence="1">
    <location>
        <begin position="137"/>
        <end position="155"/>
    </location>
</feature>
<dbReference type="InterPro" id="IPR036259">
    <property type="entry name" value="MFS_trans_sf"/>
</dbReference>
<comment type="caution">
    <text evidence="2">The sequence shown here is derived from an EMBL/GenBank/DDBJ whole genome shotgun (WGS) entry which is preliminary data.</text>
</comment>
<proteinExistence type="predicted"/>
<keyword evidence="1" id="KW-0472">Membrane</keyword>
<evidence type="ECO:0000313" key="2">
    <source>
        <dbReference type="EMBL" id="KAG5683475.1"/>
    </source>
</evidence>
<organism evidence="2 3">
    <name type="scientific">Polypedilum vanderplanki</name>
    <name type="common">Sleeping chironomid midge</name>
    <dbReference type="NCBI Taxonomy" id="319348"/>
    <lineage>
        <taxon>Eukaryota</taxon>
        <taxon>Metazoa</taxon>
        <taxon>Ecdysozoa</taxon>
        <taxon>Arthropoda</taxon>
        <taxon>Hexapoda</taxon>
        <taxon>Insecta</taxon>
        <taxon>Pterygota</taxon>
        <taxon>Neoptera</taxon>
        <taxon>Endopterygota</taxon>
        <taxon>Diptera</taxon>
        <taxon>Nematocera</taxon>
        <taxon>Chironomoidea</taxon>
        <taxon>Chironomidae</taxon>
        <taxon>Chironominae</taxon>
        <taxon>Polypedilum</taxon>
        <taxon>Polypedilum</taxon>
    </lineage>
</organism>
<feature type="transmembrane region" description="Helical" evidence="1">
    <location>
        <begin position="43"/>
        <end position="60"/>
    </location>
</feature>
<keyword evidence="1" id="KW-1133">Transmembrane helix</keyword>
<dbReference type="OrthoDB" id="7778890at2759"/>
<keyword evidence="1" id="KW-0812">Transmembrane</keyword>
<feature type="transmembrane region" description="Helical" evidence="1">
    <location>
        <begin position="382"/>
        <end position="399"/>
    </location>
</feature>
<protein>
    <submittedName>
        <fullName evidence="2">Uncharacterized protein</fullName>
    </submittedName>
</protein>
<sequence>MYKRFPDSIATISFIPTGFCLGHLFFLPWIHQSLYDEFHVWPYFAYLFAIVITASIISIIKLSNGKYIFEHFVYLLTSSLLFIIAGVLFVVFTIEYTAIGLFITSIASGIVTIAVLSYVNIRTIKHERPLRIATCHLWKLFGFAGTYTIYLFLSYEQKSNEDKLRAFYQILGYALIGSAAIFLLLLAINELLQRQGLIYNYRDCVDHDNSIANNYCKLFSHNEVIIERNTTVAVSGVWKSSENLLPRHKNTIFTTLWTIYMLIPKLHGAILYHYFLLTMSMNAANASITEIDYVQGITLWLMIIEAFIGCILLRFVHSKKVFVTTSVGAIVSIGASIAFYGNIPPTEVNICLWIYYAALAISIAIPDIALLEMSKIRYNEGVLAAGYFVEIVPIAVLQISHRNAHILTQLLWYTDEYFVPYVVASIVILIVTSAIYILHLPNTFQKSLLQIQNELLKQKSYFAFIKNPQEQKNDFMQARPSSDGNDYVVDTRNHDAFSTRERSISTNSYTELPPVSNAKNHYDLYGELPKAAKLIPRANLVRTPTTDSKK</sequence>
<gene>
    <name evidence="2" type="ORF">PVAND_012753</name>
</gene>
<feature type="transmembrane region" description="Helical" evidence="1">
    <location>
        <begin position="167"/>
        <end position="188"/>
    </location>
</feature>
<feature type="transmembrane region" description="Helical" evidence="1">
    <location>
        <begin position="321"/>
        <end position="341"/>
    </location>
</feature>
<keyword evidence="3" id="KW-1185">Reference proteome</keyword>
<feature type="transmembrane region" description="Helical" evidence="1">
    <location>
        <begin position="12"/>
        <end position="31"/>
    </location>
</feature>
<dbReference type="AlphaFoldDB" id="A0A9J6CPB9"/>
<evidence type="ECO:0000256" key="1">
    <source>
        <dbReference type="SAM" id="Phobius"/>
    </source>
</evidence>
<dbReference type="Proteomes" id="UP001107558">
    <property type="component" value="Chromosome 1"/>
</dbReference>
<feature type="transmembrane region" description="Helical" evidence="1">
    <location>
        <begin position="297"/>
        <end position="316"/>
    </location>
</feature>
<feature type="transmembrane region" description="Helical" evidence="1">
    <location>
        <begin position="257"/>
        <end position="277"/>
    </location>
</feature>
<evidence type="ECO:0000313" key="3">
    <source>
        <dbReference type="Proteomes" id="UP001107558"/>
    </source>
</evidence>